<dbReference type="RefSeq" id="WP_369227809.1">
    <property type="nucleotide sequence ID" value="NZ_CP163441.1"/>
</dbReference>
<feature type="compositionally biased region" description="Low complexity" evidence="6">
    <location>
        <begin position="17"/>
        <end position="27"/>
    </location>
</feature>
<evidence type="ECO:0000256" key="2">
    <source>
        <dbReference type="ARBA" id="ARBA00010961"/>
    </source>
</evidence>
<gene>
    <name evidence="7" type="ORF">AB5J52_46610</name>
</gene>
<dbReference type="GO" id="GO:0004803">
    <property type="term" value="F:transposase activity"/>
    <property type="evidence" value="ECO:0007669"/>
    <property type="project" value="InterPro"/>
</dbReference>
<dbReference type="GO" id="GO:0003677">
    <property type="term" value="F:DNA binding"/>
    <property type="evidence" value="ECO:0007669"/>
    <property type="project" value="UniProtKB-KW"/>
</dbReference>
<dbReference type="InterPro" id="IPR001207">
    <property type="entry name" value="Transposase_mutator"/>
</dbReference>
<protein>
    <submittedName>
        <fullName evidence="7">Transposase</fullName>
    </submittedName>
</protein>
<reference evidence="7" key="1">
    <citation type="submission" date="2024-07" db="EMBL/GenBank/DDBJ databases">
        <authorList>
            <person name="Yu S.T."/>
        </authorList>
    </citation>
    <scope>NUCLEOTIDE SEQUENCE</scope>
    <source>
        <strain evidence="7">R39</strain>
    </source>
</reference>
<feature type="compositionally biased region" description="Polar residues" evidence="6">
    <location>
        <begin position="1"/>
        <end position="14"/>
    </location>
</feature>
<comment type="function">
    <text evidence="1">Required for the transposition of the insertion element.</text>
</comment>
<evidence type="ECO:0000256" key="4">
    <source>
        <dbReference type="ARBA" id="ARBA00023125"/>
    </source>
</evidence>
<accession>A0AB39R3L4</accession>
<name>A0AB39R3L4_9ACTN</name>
<feature type="region of interest" description="Disordered" evidence="6">
    <location>
        <begin position="63"/>
        <end position="108"/>
    </location>
</feature>
<evidence type="ECO:0000256" key="1">
    <source>
        <dbReference type="ARBA" id="ARBA00002190"/>
    </source>
</evidence>
<evidence type="ECO:0000256" key="6">
    <source>
        <dbReference type="SAM" id="MobiDB-lite"/>
    </source>
</evidence>
<keyword evidence="4" id="KW-0238">DNA-binding</keyword>
<feature type="compositionally biased region" description="Basic and acidic residues" evidence="6">
    <location>
        <begin position="63"/>
        <end position="80"/>
    </location>
</feature>
<sequence length="108" mass="11704">MEGSKEINTTTAPDSSPLPALAEENPAAASPDLLRAMVETFADTPMSTEAYALCNAECGLVDERVNHRNGHRSRERETRADSAQMASTRTRSAHARSPFSGVRGTEER</sequence>
<comment type="similarity">
    <text evidence="2">Belongs to the transposase mutator family.</text>
</comment>
<organism evidence="7">
    <name type="scientific">Streptomyces sp. R39</name>
    <dbReference type="NCBI Taxonomy" id="3238631"/>
    <lineage>
        <taxon>Bacteria</taxon>
        <taxon>Bacillati</taxon>
        <taxon>Actinomycetota</taxon>
        <taxon>Actinomycetes</taxon>
        <taxon>Kitasatosporales</taxon>
        <taxon>Streptomycetaceae</taxon>
        <taxon>Streptomyces</taxon>
    </lineage>
</organism>
<keyword evidence="5" id="KW-0233">DNA recombination</keyword>
<evidence type="ECO:0000256" key="5">
    <source>
        <dbReference type="ARBA" id="ARBA00023172"/>
    </source>
</evidence>
<evidence type="ECO:0000313" key="7">
    <source>
        <dbReference type="EMBL" id="XDQ49151.1"/>
    </source>
</evidence>
<dbReference type="GO" id="GO:0006313">
    <property type="term" value="P:DNA transposition"/>
    <property type="evidence" value="ECO:0007669"/>
    <property type="project" value="InterPro"/>
</dbReference>
<proteinExistence type="inferred from homology"/>
<dbReference type="EMBL" id="CP163441">
    <property type="protein sequence ID" value="XDQ49151.1"/>
    <property type="molecule type" value="Genomic_DNA"/>
</dbReference>
<dbReference type="Pfam" id="PF00872">
    <property type="entry name" value="Transposase_mut"/>
    <property type="match status" value="1"/>
</dbReference>
<evidence type="ECO:0000256" key="3">
    <source>
        <dbReference type="ARBA" id="ARBA00022578"/>
    </source>
</evidence>
<feature type="region of interest" description="Disordered" evidence="6">
    <location>
        <begin position="1"/>
        <end position="27"/>
    </location>
</feature>
<keyword evidence="3" id="KW-0815">Transposition</keyword>
<dbReference type="AlphaFoldDB" id="A0AB39R3L4"/>